<dbReference type="SUPFAM" id="SSF81606">
    <property type="entry name" value="PP2C-like"/>
    <property type="match status" value="1"/>
</dbReference>
<keyword evidence="1" id="KW-0732">Signal</keyword>
<dbReference type="Gene3D" id="3.60.40.10">
    <property type="entry name" value="PPM-type phosphatase domain"/>
    <property type="match status" value="1"/>
</dbReference>
<dbReference type="Proteomes" id="UP000824890">
    <property type="component" value="Unassembled WGS sequence"/>
</dbReference>
<evidence type="ECO:0000313" key="5">
    <source>
        <dbReference type="Proteomes" id="UP000824890"/>
    </source>
</evidence>
<proteinExistence type="predicted"/>
<accession>A0ABQ7XAN9</accession>
<evidence type="ECO:0000313" key="3">
    <source>
        <dbReference type="EMBL" id="KAH0850679.1"/>
    </source>
</evidence>
<feature type="non-terminal residue" evidence="4">
    <location>
        <position position="194"/>
    </location>
</feature>
<feature type="chain" id="PRO_5045030185" description="PPM-type phosphatase domain-containing protein" evidence="1">
    <location>
        <begin position="18"/>
        <end position="194"/>
    </location>
</feature>
<gene>
    <name evidence="4" type="ORF">HID58_093578</name>
    <name evidence="3" type="ORF">HID58_095322</name>
</gene>
<evidence type="ECO:0000313" key="4">
    <source>
        <dbReference type="EMBL" id="KAH0852946.1"/>
    </source>
</evidence>
<protein>
    <recommendedName>
        <fullName evidence="2">PPM-type phosphatase domain-containing protein</fullName>
    </recommendedName>
</protein>
<organism evidence="4 5">
    <name type="scientific">Brassica napus</name>
    <name type="common">Rape</name>
    <dbReference type="NCBI Taxonomy" id="3708"/>
    <lineage>
        <taxon>Eukaryota</taxon>
        <taxon>Viridiplantae</taxon>
        <taxon>Streptophyta</taxon>
        <taxon>Embryophyta</taxon>
        <taxon>Tracheophyta</taxon>
        <taxon>Spermatophyta</taxon>
        <taxon>Magnoliopsida</taxon>
        <taxon>eudicotyledons</taxon>
        <taxon>Gunneridae</taxon>
        <taxon>Pentapetalae</taxon>
        <taxon>rosids</taxon>
        <taxon>malvids</taxon>
        <taxon>Brassicales</taxon>
        <taxon>Brassicaceae</taxon>
        <taxon>Brassiceae</taxon>
        <taxon>Brassica</taxon>
    </lineage>
</organism>
<name>A0ABQ7XAN9_BRANA</name>
<feature type="domain" description="PPM-type phosphatase" evidence="2">
    <location>
        <begin position="127"/>
        <end position="153"/>
    </location>
</feature>
<dbReference type="InterPro" id="IPR001932">
    <property type="entry name" value="PPM-type_phosphatase-like_dom"/>
</dbReference>
<comment type="caution">
    <text evidence="4">The sequence shown here is derived from an EMBL/GenBank/DDBJ whole genome shotgun (WGS) entry which is preliminary data.</text>
</comment>
<evidence type="ECO:0000256" key="1">
    <source>
        <dbReference type="SAM" id="SignalP"/>
    </source>
</evidence>
<dbReference type="EMBL" id="JAGKQM010001982">
    <property type="protein sequence ID" value="KAH0850679.1"/>
    <property type="molecule type" value="Genomic_DNA"/>
</dbReference>
<reference evidence="4 5" key="1">
    <citation type="submission" date="2021-05" db="EMBL/GenBank/DDBJ databases">
        <title>Genome Assembly of Synthetic Allotetraploid Brassica napus Reveals Homoeologous Exchanges between Subgenomes.</title>
        <authorList>
            <person name="Davis J.T."/>
        </authorList>
    </citation>
    <scope>NUCLEOTIDE SEQUENCE [LARGE SCALE GENOMIC DNA]</scope>
    <source>
        <strain evidence="5">cv. Da-Ae</strain>
        <tissue evidence="4">Seedling</tissue>
    </source>
</reference>
<dbReference type="InterPro" id="IPR036457">
    <property type="entry name" value="PPM-type-like_dom_sf"/>
</dbReference>
<sequence length="194" mass="21653">MMMWISKLAKAVCFVTGLTWKGGHDEAAAATMYLKDTLTTEEQQQLITCLSKDKSIFANVICVTSALLPGSFSCTTPCCPFWKTNAGDCRAVLSINMSQDETNLLTRKNKSGSFVNDGHRIARDQTYTLTEEDEFLIMRCEGIWDVLTSQEEVTELALEASRLNTFDNVLVVVVCFLSADEMVTRLLRRRSNGV</sequence>
<evidence type="ECO:0000259" key="2">
    <source>
        <dbReference type="Pfam" id="PF00481"/>
    </source>
</evidence>
<keyword evidence="5" id="KW-1185">Reference proteome</keyword>
<dbReference type="EMBL" id="JAGKQM010000932">
    <property type="protein sequence ID" value="KAH0852946.1"/>
    <property type="molecule type" value="Genomic_DNA"/>
</dbReference>
<dbReference type="Pfam" id="PF00481">
    <property type="entry name" value="PP2C"/>
    <property type="match status" value="1"/>
</dbReference>
<feature type="signal peptide" evidence="1">
    <location>
        <begin position="1"/>
        <end position="17"/>
    </location>
</feature>